<dbReference type="EMBL" id="CAXAMM010006646">
    <property type="protein sequence ID" value="CAK9011712.1"/>
    <property type="molecule type" value="Genomic_DNA"/>
</dbReference>
<evidence type="ECO:0000313" key="1">
    <source>
        <dbReference type="EMBL" id="CAK9011678.1"/>
    </source>
</evidence>
<reference evidence="2 3" key="1">
    <citation type="submission" date="2024-02" db="EMBL/GenBank/DDBJ databases">
        <authorList>
            <person name="Chen Y."/>
            <person name="Shah S."/>
            <person name="Dougan E. K."/>
            <person name="Thang M."/>
            <person name="Chan C."/>
        </authorList>
    </citation>
    <scope>NUCLEOTIDE SEQUENCE [LARGE SCALE GENOMIC DNA]</scope>
</reference>
<gene>
    <name evidence="1" type="ORF">SCF082_LOCUS11192</name>
    <name evidence="2" type="ORF">SCF082_LOCUS11205</name>
</gene>
<name>A0ABP0JBE0_9DINO</name>
<sequence length="50" mass="5771">MEEGVVTQIRDNETASGVDVENFFKWNQITVKQVDGTWAEYVHIQAETEK</sequence>
<evidence type="ECO:0000313" key="3">
    <source>
        <dbReference type="Proteomes" id="UP001642464"/>
    </source>
</evidence>
<organism evidence="2 3">
    <name type="scientific">Durusdinium trenchii</name>
    <dbReference type="NCBI Taxonomy" id="1381693"/>
    <lineage>
        <taxon>Eukaryota</taxon>
        <taxon>Sar</taxon>
        <taxon>Alveolata</taxon>
        <taxon>Dinophyceae</taxon>
        <taxon>Suessiales</taxon>
        <taxon>Symbiodiniaceae</taxon>
        <taxon>Durusdinium</taxon>
    </lineage>
</organism>
<proteinExistence type="predicted"/>
<protein>
    <submittedName>
        <fullName evidence="2">Glycyl-glycine endopeptidase ALE-1</fullName>
    </submittedName>
</protein>
<evidence type="ECO:0000313" key="2">
    <source>
        <dbReference type="EMBL" id="CAK9011712.1"/>
    </source>
</evidence>
<accession>A0ABP0JBE0</accession>
<keyword evidence="3" id="KW-1185">Reference proteome</keyword>
<comment type="caution">
    <text evidence="2">The sequence shown here is derived from an EMBL/GenBank/DDBJ whole genome shotgun (WGS) entry which is preliminary data.</text>
</comment>
<dbReference type="EMBL" id="CAXAMM010006635">
    <property type="protein sequence ID" value="CAK9011678.1"/>
    <property type="molecule type" value="Genomic_DNA"/>
</dbReference>
<dbReference type="Proteomes" id="UP001642464">
    <property type="component" value="Unassembled WGS sequence"/>
</dbReference>